<evidence type="ECO:0000313" key="3">
    <source>
        <dbReference type="EMBL" id="TRX02670.1"/>
    </source>
</evidence>
<dbReference type="InterPro" id="IPR009057">
    <property type="entry name" value="Homeodomain-like_sf"/>
</dbReference>
<dbReference type="Pfam" id="PF13358">
    <property type="entry name" value="DDE_3"/>
    <property type="match status" value="1"/>
</dbReference>
<feature type="domain" description="Tc1-like transposase DDE" evidence="2">
    <location>
        <begin position="206"/>
        <end position="357"/>
    </location>
</feature>
<dbReference type="RefSeq" id="WP_127030353.1">
    <property type="nucleotide sequence ID" value="NZ_RYFG02000010.1"/>
</dbReference>
<evidence type="ECO:0000256" key="1">
    <source>
        <dbReference type="SAM" id="MobiDB-lite"/>
    </source>
</evidence>
<organism evidence="3 4">
    <name type="scientific">Candidatus Methylobacter oryzae</name>
    <dbReference type="NCBI Taxonomy" id="2497749"/>
    <lineage>
        <taxon>Bacteria</taxon>
        <taxon>Pseudomonadati</taxon>
        <taxon>Pseudomonadota</taxon>
        <taxon>Gammaproteobacteria</taxon>
        <taxon>Methylococcales</taxon>
        <taxon>Methylococcaceae</taxon>
        <taxon>Methylobacter</taxon>
    </lineage>
</organism>
<sequence>MSVCSPHRKDFILKWYPQLAKKYQVRLTEEEHAYLDRLIHKGKVPAHQRRHAEILLKADISEVGAHWTDQQISEAFGISIRTIERVRERLVHEGLEPALNRAPPARVRRRVIDGENEAHLIALACGEAPEGRSRWTLRLLGQRMVELSYVESVSHETIRQTLKKNELKPWRNKEWCIPAKDNAGFVCAMEEVLTVYPGVYDKTPPLICMDESSKPQVREVRPPLPAKPGTLEKQDTEYERNGVSHLFMFFEPLAGKRQVAVTDQRTAVDWAQQIRKLVDESYPHAERITLVMDNLNTHSGASLYKAFPPEEARRLMEKLEFHYTPKHGSWLNMAEIELSILSRQGLDRRLPDRDTLKAEIAVWQQQRNASARPMEWRFSTEEARVKLKKLYPTL</sequence>
<protein>
    <submittedName>
        <fullName evidence="3">IS630 family transposase</fullName>
    </submittedName>
</protein>
<feature type="region of interest" description="Disordered" evidence="1">
    <location>
        <begin position="213"/>
        <end position="232"/>
    </location>
</feature>
<accession>A0ABY3CG11</accession>
<proteinExistence type="predicted"/>
<reference evidence="3 4" key="1">
    <citation type="journal article" date="2019" name="Antonie Van Leeuwenhoek">
        <title>Description of 'Ca. Methylobacter oryzae' KRF1, a novel species from the environmentally important Methylobacter clade 2.</title>
        <authorList>
            <person name="Khatri K."/>
            <person name="Mohite J.A."/>
            <person name="Pandit P.S."/>
            <person name="Bahulikar R."/>
            <person name="Rahalkar M.C."/>
        </authorList>
    </citation>
    <scope>NUCLEOTIDE SEQUENCE [LARGE SCALE GENOMIC DNA]</scope>
    <source>
        <strain evidence="3 4">KRF1</strain>
    </source>
</reference>
<dbReference type="Pfam" id="PF13565">
    <property type="entry name" value="HTH_32"/>
    <property type="match status" value="1"/>
</dbReference>
<dbReference type="Proteomes" id="UP000733744">
    <property type="component" value="Unassembled WGS sequence"/>
</dbReference>
<name>A0ABY3CG11_9GAMM</name>
<comment type="caution">
    <text evidence="3">The sequence shown here is derived from an EMBL/GenBank/DDBJ whole genome shotgun (WGS) entry which is preliminary data.</text>
</comment>
<dbReference type="SUPFAM" id="SSF46689">
    <property type="entry name" value="Homeodomain-like"/>
    <property type="match status" value="1"/>
</dbReference>
<dbReference type="InterPro" id="IPR047655">
    <property type="entry name" value="Transpos_IS630-like"/>
</dbReference>
<dbReference type="EMBL" id="RYFG02000010">
    <property type="protein sequence ID" value="TRX02670.1"/>
    <property type="molecule type" value="Genomic_DNA"/>
</dbReference>
<keyword evidence="4" id="KW-1185">Reference proteome</keyword>
<evidence type="ECO:0000313" key="4">
    <source>
        <dbReference type="Proteomes" id="UP000733744"/>
    </source>
</evidence>
<dbReference type="InterPro" id="IPR038717">
    <property type="entry name" value="Tc1-like_DDE_dom"/>
</dbReference>
<dbReference type="NCBIfam" id="NF033545">
    <property type="entry name" value="transpos_IS630"/>
    <property type="match status" value="1"/>
</dbReference>
<evidence type="ECO:0000259" key="2">
    <source>
        <dbReference type="Pfam" id="PF13358"/>
    </source>
</evidence>
<gene>
    <name evidence="3" type="ORF">EKO24_002565</name>
</gene>